<protein>
    <submittedName>
        <fullName evidence="11">La-related protein 6C isoform X1</fullName>
    </submittedName>
</protein>
<dbReference type="AlphaFoldDB" id="A0A6J0PME4"/>
<keyword evidence="10" id="KW-1185">Reference proteome</keyword>
<comment type="subcellular location">
    <subcellularLocation>
        <location evidence="1">Nucleus</location>
    </subcellularLocation>
</comment>
<dbReference type="CDD" id="cd08033">
    <property type="entry name" value="LARP_6"/>
    <property type="match status" value="1"/>
</dbReference>
<dbReference type="InterPro" id="IPR045180">
    <property type="entry name" value="La_dom_prot"/>
</dbReference>
<accession>A0A6J0PME4</accession>
<dbReference type="InterPro" id="IPR034878">
    <property type="entry name" value="La-rel_plant_RRM"/>
</dbReference>
<feature type="compositionally biased region" description="Polar residues" evidence="7">
    <location>
        <begin position="377"/>
        <end position="388"/>
    </location>
</feature>
<dbReference type="GeneID" id="105051575"/>
<dbReference type="SUPFAM" id="SSF54928">
    <property type="entry name" value="RNA-binding domain, RBD"/>
    <property type="match status" value="1"/>
</dbReference>
<evidence type="ECO:0000256" key="2">
    <source>
        <dbReference type="ARBA" id="ARBA00022884"/>
    </source>
</evidence>
<feature type="domain" description="RRM" evidence="8">
    <location>
        <begin position="218"/>
        <end position="307"/>
    </location>
</feature>
<dbReference type="InterPro" id="IPR006630">
    <property type="entry name" value="La_HTH"/>
</dbReference>
<keyword evidence="3" id="KW-0805">Transcription regulation</keyword>
<feature type="region of interest" description="Disordered" evidence="7">
    <location>
        <begin position="377"/>
        <end position="442"/>
    </location>
</feature>
<keyword evidence="4" id="KW-0804">Transcription</keyword>
<dbReference type="PANTHER" id="PTHR22792">
    <property type="entry name" value="LUPUS LA PROTEIN-RELATED"/>
    <property type="match status" value="1"/>
</dbReference>
<dbReference type="InterPro" id="IPR012677">
    <property type="entry name" value="Nucleotide-bd_a/b_plait_sf"/>
</dbReference>
<evidence type="ECO:0000256" key="3">
    <source>
        <dbReference type="ARBA" id="ARBA00023015"/>
    </source>
</evidence>
<dbReference type="RefSeq" id="XP_019708200.1">
    <property type="nucleotide sequence ID" value="XM_019852641.2"/>
</dbReference>
<dbReference type="GO" id="GO:0003723">
    <property type="term" value="F:RNA binding"/>
    <property type="evidence" value="ECO:0007669"/>
    <property type="project" value="UniProtKB-UniRule"/>
</dbReference>
<dbReference type="GO" id="GO:0006396">
    <property type="term" value="P:RNA processing"/>
    <property type="evidence" value="ECO:0007669"/>
    <property type="project" value="InterPro"/>
</dbReference>
<dbReference type="SUPFAM" id="SSF46785">
    <property type="entry name" value="Winged helix' DNA-binding domain"/>
    <property type="match status" value="1"/>
</dbReference>
<evidence type="ECO:0000256" key="5">
    <source>
        <dbReference type="ARBA" id="ARBA00023242"/>
    </source>
</evidence>
<dbReference type="InterPro" id="IPR002344">
    <property type="entry name" value="Lupus_La"/>
</dbReference>
<dbReference type="InterPro" id="IPR036388">
    <property type="entry name" value="WH-like_DNA-bd_sf"/>
</dbReference>
<dbReference type="FunCoup" id="A0A6J0PME4">
    <property type="interactions" value="94"/>
</dbReference>
<keyword evidence="5" id="KW-0539">Nucleus</keyword>
<evidence type="ECO:0000313" key="10">
    <source>
        <dbReference type="Proteomes" id="UP000504607"/>
    </source>
</evidence>
<dbReference type="PANTHER" id="PTHR22792:SF62">
    <property type="entry name" value="LA-RELATED PROTEIN 7"/>
    <property type="match status" value="1"/>
</dbReference>
<dbReference type="GO" id="GO:0005634">
    <property type="term" value="C:nucleus"/>
    <property type="evidence" value="ECO:0007669"/>
    <property type="project" value="UniProtKB-SubCell"/>
</dbReference>
<reference evidence="11" key="1">
    <citation type="submission" date="2025-08" db="UniProtKB">
        <authorList>
            <consortium name="RefSeq"/>
        </authorList>
    </citation>
    <scope>IDENTIFICATION</scope>
</reference>
<dbReference type="Pfam" id="PF05383">
    <property type="entry name" value="La"/>
    <property type="match status" value="1"/>
</dbReference>
<dbReference type="InterPro" id="IPR035979">
    <property type="entry name" value="RBD_domain_sf"/>
</dbReference>
<evidence type="ECO:0000313" key="11">
    <source>
        <dbReference type="RefSeq" id="XP_019708200.1"/>
    </source>
</evidence>
<proteinExistence type="predicted"/>
<evidence type="ECO:0000256" key="4">
    <source>
        <dbReference type="ARBA" id="ARBA00023163"/>
    </source>
</evidence>
<dbReference type="PROSITE" id="PS50961">
    <property type="entry name" value="HTH_LA"/>
    <property type="match status" value="1"/>
</dbReference>
<dbReference type="PROSITE" id="PS50102">
    <property type="entry name" value="RRM"/>
    <property type="match status" value="1"/>
</dbReference>
<dbReference type="PRINTS" id="PR00302">
    <property type="entry name" value="LUPUSLA"/>
</dbReference>
<gene>
    <name evidence="11" type="primary">LOC105051575</name>
</gene>
<feature type="domain" description="HTH La-type RNA-binding" evidence="9">
    <location>
        <begin position="90"/>
        <end position="181"/>
    </location>
</feature>
<keyword evidence="2 6" id="KW-0694">RNA-binding</keyword>
<dbReference type="SMART" id="SM00715">
    <property type="entry name" value="LA"/>
    <property type="match status" value="1"/>
</dbReference>
<evidence type="ECO:0000259" key="9">
    <source>
        <dbReference type="PROSITE" id="PS50961"/>
    </source>
</evidence>
<name>A0A6J0PME4_ELAGV</name>
<dbReference type="CDD" id="cd12288">
    <property type="entry name" value="RRM_La_like_plant"/>
    <property type="match status" value="1"/>
</dbReference>
<dbReference type="InterPro" id="IPR000504">
    <property type="entry name" value="RRM_dom"/>
</dbReference>
<dbReference type="Gene3D" id="1.10.10.10">
    <property type="entry name" value="Winged helix-like DNA-binding domain superfamily/Winged helix DNA-binding domain"/>
    <property type="match status" value="1"/>
</dbReference>
<evidence type="ECO:0000256" key="6">
    <source>
        <dbReference type="PROSITE-ProRule" id="PRU00332"/>
    </source>
</evidence>
<dbReference type="InterPro" id="IPR036390">
    <property type="entry name" value="WH_DNA-bd_sf"/>
</dbReference>
<dbReference type="GO" id="GO:1990904">
    <property type="term" value="C:ribonucleoprotein complex"/>
    <property type="evidence" value="ECO:0007669"/>
    <property type="project" value="InterPro"/>
</dbReference>
<dbReference type="InParanoid" id="A0A6J0PME4"/>
<dbReference type="SMART" id="SM00360">
    <property type="entry name" value="RRM"/>
    <property type="match status" value="1"/>
</dbReference>
<evidence type="ECO:0000259" key="8">
    <source>
        <dbReference type="PROSITE" id="PS50102"/>
    </source>
</evidence>
<organism evidence="10 11">
    <name type="scientific">Elaeis guineensis var. tenera</name>
    <name type="common">Oil palm</name>
    <dbReference type="NCBI Taxonomy" id="51953"/>
    <lineage>
        <taxon>Eukaryota</taxon>
        <taxon>Viridiplantae</taxon>
        <taxon>Streptophyta</taxon>
        <taxon>Embryophyta</taxon>
        <taxon>Tracheophyta</taxon>
        <taxon>Spermatophyta</taxon>
        <taxon>Magnoliopsida</taxon>
        <taxon>Liliopsida</taxon>
        <taxon>Arecaceae</taxon>
        <taxon>Arecoideae</taxon>
        <taxon>Cocoseae</taxon>
        <taxon>Elaeidinae</taxon>
        <taxon>Elaeis</taxon>
    </lineage>
</organism>
<dbReference type="Gene3D" id="3.30.70.330">
    <property type="match status" value="1"/>
</dbReference>
<dbReference type="Proteomes" id="UP000504607">
    <property type="component" value="Chromosome 1"/>
</dbReference>
<dbReference type="Pfam" id="PF00076">
    <property type="entry name" value="RRM_1"/>
    <property type="match status" value="1"/>
</dbReference>
<evidence type="ECO:0000256" key="1">
    <source>
        <dbReference type="ARBA" id="ARBA00004123"/>
    </source>
</evidence>
<sequence>MAQENKEGEVNGSTKGAEANESVGFKFNVHAPEFVPRSYSQASPISGYFYPYLQFFGNGGGGLGPDWIYFAEQEPSHFVPELHGKVSGHPKNNNDVIQKIVKQVEYQFSDTNLVASDFLIKIMNKDPEGYVPMSVIASWKKIKSLGANNQMLIKALRTSTKLVVSEDGKKVRRKQPFTERDKEELQVSSIGIGQAVIWVSKDHNYVIYSIFYYPLQSRTVVVENLPEDYSRQNLEKIFSVAGSVKNIRICHPQEPNSAKSSKTDVLISNKLHALVEYETVEQAEKAVEKLNDERNWRKGLRVRTMSRRSPRSVIRTRRSDYDHFDIVSEDEQSPSSQTVGSLHIEQLLEHNIEDNQNTTKKGWGRGRAKLHGMVQNHNGRGLLSQTPQPGCLGQSEASSKQMLQGPRMPDGTRGFTMGRGKPLTPVLPASPLTPTGSGPVEL</sequence>
<evidence type="ECO:0000256" key="7">
    <source>
        <dbReference type="SAM" id="MobiDB-lite"/>
    </source>
</evidence>
<dbReference type="OrthoDB" id="435402at2759"/>